<reference evidence="5" key="2">
    <citation type="submission" date="2010-07" db="EMBL/GenBank/DDBJ databases">
        <title>Complete genome sequence of Arthrobacter arilaitensis (strain DSM 16368 / CIP 108037 / JCM 13566 / Re117).</title>
        <authorList>
            <person name="Genoscope."/>
        </authorList>
    </citation>
    <scope>NUCLEOTIDE SEQUENCE [LARGE SCALE GENOMIC DNA]</scope>
    <source>
        <strain evidence="5">DSM 16368 / CIP 108037 / IAM 15318 / JCM 13566 / Re117</strain>
    </source>
</reference>
<dbReference type="PANTHER" id="PTHR22953">
    <property type="entry name" value="ACID PHOSPHATASE RELATED"/>
    <property type="match status" value="1"/>
</dbReference>
<evidence type="ECO:0000313" key="4">
    <source>
        <dbReference type="EMBL" id="CBT75793.1"/>
    </source>
</evidence>
<dbReference type="EMBL" id="FQ311875">
    <property type="protein sequence ID" value="CBT75793.1"/>
    <property type="molecule type" value="Genomic_DNA"/>
</dbReference>
<dbReference type="Pfam" id="PF00149">
    <property type="entry name" value="Metallophos"/>
    <property type="match status" value="1"/>
</dbReference>
<dbReference type="Proteomes" id="UP000006878">
    <property type="component" value="Chromosome"/>
</dbReference>
<dbReference type="Gene3D" id="2.60.40.380">
    <property type="entry name" value="Purple acid phosphatase-like, N-terminal"/>
    <property type="match status" value="1"/>
</dbReference>
<dbReference type="GeneID" id="303187002"/>
<dbReference type="SUPFAM" id="SSF49363">
    <property type="entry name" value="Purple acid phosphatase, N-terminal domain"/>
    <property type="match status" value="1"/>
</dbReference>
<accession>A0ABM9PWX1</accession>
<organism evidence="4 5">
    <name type="scientific">Glutamicibacter arilaitensis (strain DSM 16368 / CIP 108037 / IAM 15318 / JCM 13566 / NCIMB 14258 / Re117)</name>
    <name type="common">Arthrobacter arilaitensis</name>
    <dbReference type="NCBI Taxonomy" id="861360"/>
    <lineage>
        <taxon>Bacteria</taxon>
        <taxon>Bacillati</taxon>
        <taxon>Actinomycetota</taxon>
        <taxon>Actinomycetes</taxon>
        <taxon>Micrococcales</taxon>
        <taxon>Micrococcaceae</taxon>
        <taxon>Glutamicibacter</taxon>
    </lineage>
</organism>
<gene>
    <name evidence="4" type="ordered locus">AARI_15700</name>
</gene>
<evidence type="ECO:0000256" key="1">
    <source>
        <dbReference type="ARBA" id="ARBA00022729"/>
    </source>
</evidence>
<evidence type="ECO:0000259" key="3">
    <source>
        <dbReference type="Pfam" id="PF16656"/>
    </source>
</evidence>
<keyword evidence="1" id="KW-0732">Signal</keyword>
<dbReference type="InterPro" id="IPR008963">
    <property type="entry name" value="Purple_acid_Pase-like_N"/>
</dbReference>
<dbReference type="Gene3D" id="3.60.21.10">
    <property type="match status" value="1"/>
</dbReference>
<proteinExistence type="predicted"/>
<dbReference type="InterPro" id="IPR015914">
    <property type="entry name" value="PAPs_N"/>
</dbReference>
<evidence type="ECO:0000259" key="2">
    <source>
        <dbReference type="Pfam" id="PF00149"/>
    </source>
</evidence>
<feature type="domain" description="Calcineurin-like phosphoesterase" evidence="2">
    <location>
        <begin position="338"/>
        <end position="558"/>
    </location>
</feature>
<dbReference type="InterPro" id="IPR008979">
    <property type="entry name" value="Galactose-bd-like_sf"/>
</dbReference>
<dbReference type="CDD" id="cd00063">
    <property type="entry name" value="FN3"/>
    <property type="match status" value="1"/>
</dbReference>
<dbReference type="SUPFAM" id="SSF56300">
    <property type="entry name" value="Metallo-dependent phosphatases"/>
    <property type="match status" value="1"/>
</dbReference>
<dbReference type="SUPFAM" id="SSF49785">
    <property type="entry name" value="Galactose-binding domain-like"/>
    <property type="match status" value="1"/>
</dbReference>
<name>A0ABM9PWX1_GLUAR</name>
<sequence length="768" mass="83287">MALALFGTTVITGQSALAAPETDIEDQTVITTADTEWKFLDDGSDPAAGLSSLNAWTENDFDDSTWKNAKGSFGAKNGSLGAVGPYTPKTLLNHYLPEQGKTTVPTYFFRTSFDLEAGQADQYVELSGEATYDDALVIWVNGTKVAGFLDDRLTGENNQEYAGSSNGDPVTSTFRIPADVLVDGENTVAVSLHQDREVSSDIYLDFPELSLHTTEHHEPPSRVILTPTETPETSQYVSWLGGIANEETGVVEIRETAGTEVRSIDARFVDRVNNNPLPHFSAELTGLTPATSYTYRVGNAGSYSPWYTFKTADPNAKNFQYIYFGDAQIGLDTTWPKVVKQAMAAAPNIVGSVHAGDLINTGSNETEWTNWFKGMKDSGATTNVMAAPGNHEYSGDNKLLAWKANFEYPGNNPSVETAGELAKLTVGDTPQAIQYRALFEHWTEFAKETVYFTDYQGVRFITINATRSTGFLVPDNLPACEGSDCPAGNVSSLWVQFQAAWLDHILEDSDSKWNVVTFHQPVYSASAGRNEPVLREHWVPVFQKHNIDLVQMGHDHVYARGYHNSNTTEHEGVTDGPVYVVSNSGAKHYDLAPAADNVWTQNDATQVLRGRGFTTYQIIDVTEDALTYKSYVAEKTSTSTTDLAVGDLWDEFTVTKDEAGTKWVTEAGVKAPEEAEPALAVDVNTSVRCLAGKATLTVAATNGEAGPISLKIVSDFGTKQFNKVNSGKKGTAAFSTRQAELAEGTISVEASDGTTSSTQKVDFAATGC</sequence>
<reference evidence="5" key="1">
    <citation type="journal article" date="2010" name="PLoS ONE">
        <title>The Arthrobacter arilaitensis Re117 genome sequence reveals its genetic adaptation to the surface of cheese.</title>
        <authorList>
            <person name="Monnet C."/>
            <person name="Loux V."/>
            <person name="Gibrat J.F."/>
            <person name="Spinnler E."/>
            <person name="Barbe V."/>
            <person name="Vacherie B."/>
            <person name="Gavory F."/>
            <person name="Gourbeyre E."/>
            <person name="Siguier P."/>
            <person name="Chandler M."/>
            <person name="Elleuch R."/>
            <person name="Irlinger F."/>
            <person name="Vallaeys T."/>
        </authorList>
    </citation>
    <scope>NUCLEOTIDE SEQUENCE</scope>
    <source>
        <strain evidence="5">DSM 16368 / CIP 108037 / IAM 15318 / JCM 13566 / Re117</strain>
    </source>
</reference>
<evidence type="ECO:0000313" key="5">
    <source>
        <dbReference type="Proteomes" id="UP000006878"/>
    </source>
</evidence>
<feature type="domain" description="Purple acid phosphatase N-terminal" evidence="3">
    <location>
        <begin position="220"/>
        <end position="311"/>
    </location>
</feature>
<dbReference type="InterPro" id="IPR003961">
    <property type="entry name" value="FN3_dom"/>
</dbReference>
<dbReference type="RefSeq" id="WP_013348924.1">
    <property type="nucleotide sequence ID" value="NC_014550.1"/>
</dbReference>
<protein>
    <submittedName>
        <fullName evidence="4">Metallophosphoesterase domain-containing protein</fullName>
    </submittedName>
</protein>
<dbReference type="Pfam" id="PF16656">
    <property type="entry name" value="Pur_ac_phosph_N"/>
    <property type="match status" value="1"/>
</dbReference>
<dbReference type="InterPro" id="IPR029052">
    <property type="entry name" value="Metallo-depent_PP-like"/>
</dbReference>
<keyword evidence="5" id="KW-1185">Reference proteome</keyword>
<dbReference type="InterPro" id="IPR039331">
    <property type="entry name" value="PAPs-like"/>
</dbReference>
<dbReference type="Gene3D" id="2.60.120.260">
    <property type="entry name" value="Galactose-binding domain-like"/>
    <property type="match status" value="1"/>
</dbReference>
<dbReference type="InterPro" id="IPR004843">
    <property type="entry name" value="Calcineurin-like_PHP"/>
</dbReference>
<dbReference type="PANTHER" id="PTHR22953:SF153">
    <property type="entry name" value="PURPLE ACID PHOSPHATASE"/>
    <property type="match status" value="1"/>
</dbReference>